<dbReference type="InterPro" id="IPR006369">
    <property type="entry name" value="Protohaem_IX_farnesylTrfase"/>
</dbReference>
<dbReference type="GO" id="GO:0008495">
    <property type="term" value="F:protoheme IX farnesyltransferase activity"/>
    <property type="evidence" value="ECO:0007669"/>
    <property type="project" value="UniProtKB-UniRule"/>
</dbReference>
<dbReference type="HAMAP" id="MF_00154">
    <property type="entry name" value="CyoE_CtaB"/>
    <property type="match status" value="1"/>
</dbReference>
<comment type="pathway">
    <text evidence="8">Porphyrin-containing compound metabolism; heme O biosynthesis; heme O from protoheme: step 1/1.</text>
</comment>
<feature type="region of interest" description="Disordered" evidence="9">
    <location>
        <begin position="1"/>
        <end position="21"/>
    </location>
</feature>
<evidence type="ECO:0000313" key="11">
    <source>
        <dbReference type="Proteomes" id="UP000663505"/>
    </source>
</evidence>
<dbReference type="EC" id="2.5.1.141" evidence="8"/>
<keyword evidence="2 8" id="KW-0808">Transferase</keyword>
<evidence type="ECO:0000256" key="2">
    <source>
        <dbReference type="ARBA" id="ARBA00022679"/>
    </source>
</evidence>
<evidence type="ECO:0000256" key="6">
    <source>
        <dbReference type="ARBA" id="ARBA00023136"/>
    </source>
</evidence>
<dbReference type="PANTHER" id="PTHR43448">
    <property type="entry name" value="PROTOHEME IX FARNESYLTRANSFERASE, MITOCHONDRIAL"/>
    <property type="match status" value="1"/>
</dbReference>
<dbReference type="InterPro" id="IPR000537">
    <property type="entry name" value="UbiA_prenyltransferase"/>
</dbReference>
<dbReference type="GO" id="GO:0048034">
    <property type="term" value="P:heme O biosynthetic process"/>
    <property type="evidence" value="ECO:0007669"/>
    <property type="project" value="UniProtKB-UniRule"/>
</dbReference>
<feature type="transmembrane region" description="Helical" evidence="8">
    <location>
        <begin position="287"/>
        <end position="306"/>
    </location>
</feature>
<evidence type="ECO:0000256" key="7">
    <source>
        <dbReference type="ARBA" id="ARBA00047690"/>
    </source>
</evidence>
<keyword evidence="3 8" id="KW-0812">Transmembrane</keyword>
<dbReference type="KEGG" id="afx:JZ786_08755"/>
<comment type="subunit">
    <text evidence="8">Interacts with CtaA.</text>
</comment>
<feature type="transmembrane region" description="Helical" evidence="8">
    <location>
        <begin position="103"/>
        <end position="124"/>
    </location>
</feature>
<reference evidence="10 11" key="1">
    <citation type="submission" date="2021-02" db="EMBL/GenBank/DDBJ databases">
        <title>Alicyclobacillus curvatus sp. nov. and Alicyclobacillus mengziensis sp. nov., two acidophilic bacteria isolated from acid mine drainage.</title>
        <authorList>
            <person name="Huang Y."/>
        </authorList>
    </citation>
    <scope>NUCLEOTIDE SEQUENCE [LARGE SCALE GENOMIC DNA]</scope>
    <source>
        <strain evidence="10 11">S30H14</strain>
    </source>
</reference>
<keyword evidence="5 8" id="KW-0350">Heme biosynthesis</keyword>
<feature type="transmembrane region" description="Helical" evidence="8">
    <location>
        <begin position="181"/>
        <end position="197"/>
    </location>
</feature>
<dbReference type="EMBL" id="CP071182">
    <property type="protein sequence ID" value="QSO49766.1"/>
    <property type="molecule type" value="Genomic_DNA"/>
</dbReference>
<sequence>MKDVALGPISEETGEQSKNSVSGSLHNYISVLKLGITIANVMATIAGLWVGSHGHPDILTLVFTSVGTASVVAGGAALNNYVDRNIDYRMSRTKERAMVTGKVKPAIVLWMGLSLGISGTALLAVLVNMVAATCAFGGLIAYSYIYTVWLKRTTTLSTVLGGVAGALPPLIGFAAGSHGRLGLGAWVLFFIFFFWQPPHFLPLAMKRAEEYRAAGIPMLPVVRGFAETKLQILLYTSAMVPVSLLLYGLGYEGIAYLGVSLVLGLIFLGRAIQGLFVKDDLAWSKKLFGFSLLYLTAMCIVMIVSAV</sequence>
<proteinExistence type="inferred from homology"/>
<evidence type="ECO:0000313" key="10">
    <source>
        <dbReference type="EMBL" id="QSO49766.1"/>
    </source>
</evidence>
<dbReference type="InterPro" id="IPR044878">
    <property type="entry name" value="UbiA_sf"/>
</dbReference>
<feature type="transmembrane region" description="Helical" evidence="8">
    <location>
        <begin position="156"/>
        <end position="175"/>
    </location>
</feature>
<keyword evidence="11" id="KW-1185">Reference proteome</keyword>
<evidence type="ECO:0000256" key="5">
    <source>
        <dbReference type="ARBA" id="ARBA00023133"/>
    </source>
</evidence>
<dbReference type="Gene3D" id="1.10.357.140">
    <property type="entry name" value="UbiA prenyltransferase"/>
    <property type="match status" value="1"/>
</dbReference>
<keyword evidence="8" id="KW-1003">Cell membrane</keyword>
<evidence type="ECO:0000256" key="4">
    <source>
        <dbReference type="ARBA" id="ARBA00022989"/>
    </source>
</evidence>
<protein>
    <recommendedName>
        <fullName evidence="8">Protoheme IX farnesyltransferase</fullName>
        <ecNumber evidence="8">2.5.1.141</ecNumber>
    </recommendedName>
    <alternativeName>
        <fullName evidence="8">Heme B farnesyltransferase</fullName>
    </alternativeName>
    <alternativeName>
        <fullName evidence="8">Heme O synthase</fullName>
    </alternativeName>
</protein>
<dbReference type="PROSITE" id="PS00943">
    <property type="entry name" value="UBIA"/>
    <property type="match status" value="1"/>
</dbReference>
<dbReference type="Proteomes" id="UP000663505">
    <property type="component" value="Chromosome"/>
</dbReference>
<keyword evidence="6 8" id="KW-0472">Membrane</keyword>
<keyword evidence="4 8" id="KW-1133">Transmembrane helix</keyword>
<gene>
    <name evidence="10" type="primary">cyoE</name>
    <name evidence="8" type="synonym">ctaB</name>
    <name evidence="10" type="ORF">JZ786_08755</name>
</gene>
<evidence type="ECO:0000256" key="8">
    <source>
        <dbReference type="HAMAP-Rule" id="MF_00154"/>
    </source>
</evidence>
<dbReference type="Pfam" id="PF01040">
    <property type="entry name" value="UbiA"/>
    <property type="match status" value="1"/>
</dbReference>
<comment type="function">
    <text evidence="8">Converts heme B (protoheme IX) to heme O by substitution of the vinyl group on carbon 2 of heme B porphyrin ring with a hydroxyethyl farnesyl side group.</text>
</comment>
<name>A0A9X7W312_9BACL</name>
<dbReference type="AlphaFoldDB" id="A0A9X7W312"/>
<evidence type="ECO:0000256" key="3">
    <source>
        <dbReference type="ARBA" id="ARBA00022692"/>
    </source>
</evidence>
<feature type="transmembrane region" description="Helical" evidence="8">
    <location>
        <begin position="31"/>
        <end position="52"/>
    </location>
</feature>
<comment type="catalytic activity">
    <reaction evidence="7 8">
        <text>heme b + (2E,6E)-farnesyl diphosphate + H2O = Fe(II)-heme o + diphosphate</text>
        <dbReference type="Rhea" id="RHEA:28070"/>
        <dbReference type="ChEBI" id="CHEBI:15377"/>
        <dbReference type="ChEBI" id="CHEBI:33019"/>
        <dbReference type="ChEBI" id="CHEBI:60344"/>
        <dbReference type="ChEBI" id="CHEBI:60530"/>
        <dbReference type="ChEBI" id="CHEBI:175763"/>
        <dbReference type="EC" id="2.5.1.141"/>
    </reaction>
</comment>
<comment type="miscellaneous">
    <text evidence="8">Carbon 2 of the heme B porphyrin ring is defined according to the Fischer nomenclature.</text>
</comment>
<organism evidence="10 11">
    <name type="scientific">Alicyclobacillus mengziensis</name>
    <dbReference type="NCBI Taxonomy" id="2931921"/>
    <lineage>
        <taxon>Bacteria</taxon>
        <taxon>Bacillati</taxon>
        <taxon>Bacillota</taxon>
        <taxon>Bacilli</taxon>
        <taxon>Bacillales</taxon>
        <taxon>Alicyclobacillaceae</taxon>
        <taxon>Alicyclobacillus</taxon>
    </lineage>
</organism>
<feature type="transmembrane region" description="Helical" evidence="8">
    <location>
        <begin position="255"/>
        <end position="275"/>
    </location>
</feature>
<dbReference type="RefSeq" id="WP_206659071.1">
    <property type="nucleotide sequence ID" value="NZ_CP071182.1"/>
</dbReference>
<dbReference type="CDD" id="cd13957">
    <property type="entry name" value="PT_UbiA_Cox10"/>
    <property type="match status" value="1"/>
</dbReference>
<dbReference type="NCBIfam" id="TIGR01473">
    <property type="entry name" value="cyoE_ctaB"/>
    <property type="match status" value="1"/>
</dbReference>
<dbReference type="InterPro" id="IPR030470">
    <property type="entry name" value="UbiA_prenylTrfase_CS"/>
</dbReference>
<feature type="transmembrane region" description="Helical" evidence="8">
    <location>
        <begin position="58"/>
        <end position="82"/>
    </location>
</feature>
<dbReference type="GO" id="GO:0005886">
    <property type="term" value="C:plasma membrane"/>
    <property type="evidence" value="ECO:0007669"/>
    <property type="project" value="UniProtKB-SubCell"/>
</dbReference>
<comment type="subcellular location">
    <subcellularLocation>
        <location evidence="8">Cell membrane</location>
        <topology evidence="8">Multi-pass membrane protein</topology>
    </subcellularLocation>
    <subcellularLocation>
        <location evidence="1">Membrane</location>
        <topology evidence="1">Multi-pass membrane protein</topology>
    </subcellularLocation>
</comment>
<comment type="similarity">
    <text evidence="8">Belongs to the UbiA prenyltransferase family. Protoheme IX farnesyltransferase subfamily.</text>
</comment>
<accession>A0A9X7W312</accession>
<dbReference type="NCBIfam" id="NF003349">
    <property type="entry name" value="PRK04375.1-2"/>
    <property type="match status" value="1"/>
</dbReference>
<feature type="transmembrane region" description="Helical" evidence="8">
    <location>
        <begin position="130"/>
        <end position="149"/>
    </location>
</feature>
<evidence type="ECO:0000256" key="9">
    <source>
        <dbReference type="SAM" id="MobiDB-lite"/>
    </source>
</evidence>
<dbReference type="PANTHER" id="PTHR43448:SF2">
    <property type="entry name" value="PROTOHEME IX FARNESYLTRANSFERASE, MITOCHONDRIAL"/>
    <property type="match status" value="1"/>
</dbReference>
<evidence type="ECO:0000256" key="1">
    <source>
        <dbReference type="ARBA" id="ARBA00004141"/>
    </source>
</evidence>